<feature type="compositionally biased region" description="Low complexity" evidence="2">
    <location>
        <begin position="247"/>
        <end position="256"/>
    </location>
</feature>
<proteinExistence type="inferred from homology"/>
<dbReference type="Proteomes" id="UP001141327">
    <property type="component" value="Unassembled WGS sequence"/>
</dbReference>
<dbReference type="EMBL" id="JAPMOS010000018">
    <property type="protein sequence ID" value="KAJ4459637.1"/>
    <property type="molecule type" value="Genomic_DNA"/>
</dbReference>
<feature type="compositionally biased region" description="Low complexity" evidence="2">
    <location>
        <begin position="192"/>
        <end position="203"/>
    </location>
</feature>
<feature type="region of interest" description="Disordered" evidence="2">
    <location>
        <begin position="98"/>
        <end position="174"/>
    </location>
</feature>
<name>A0ABQ8UMF1_9EUKA</name>
<accession>A0ABQ8UMF1</accession>
<reference evidence="4" key="1">
    <citation type="journal article" date="2022" name="bioRxiv">
        <title>Genomics of Preaxostyla Flagellates Illuminates Evolutionary Transitions and the Path Towards Mitochondrial Loss.</title>
        <authorList>
            <person name="Novak L.V.F."/>
            <person name="Treitli S.C."/>
            <person name="Pyrih J."/>
            <person name="Halakuc P."/>
            <person name="Pipaliya S.V."/>
            <person name="Vacek V."/>
            <person name="Brzon O."/>
            <person name="Soukal P."/>
            <person name="Eme L."/>
            <person name="Dacks J.B."/>
            <person name="Karnkowska A."/>
            <person name="Elias M."/>
            <person name="Hampl V."/>
        </authorList>
    </citation>
    <scope>NUCLEOTIDE SEQUENCE</scope>
    <source>
        <strain evidence="4">RCP-MX</strain>
    </source>
</reference>
<evidence type="ECO:0000256" key="1">
    <source>
        <dbReference type="ARBA" id="ARBA00006673"/>
    </source>
</evidence>
<dbReference type="InterPro" id="IPR041232">
    <property type="entry name" value="NPL"/>
</dbReference>
<dbReference type="PROSITE" id="PS00028">
    <property type="entry name" value="ZINC_FINGER_C2H2_1"/>
    <property type="match status" value="1"/>
</dbReference>
<feature type="region of interest" description="Disordered" evidence="2">
    <location>
        <begin position="187"/>
        <end position="297"/>
    </location>
</feature>
<feature type="compositionally biased region" description="Acidic residues" evidence="2">
    <location>
        <begin position="98"/>
        <end position="135"/>
    </location>
</feature>
<dbReference type="InterPro" id="IPR013087">
    <property type="entry name" value="Znf_C2H2_type"/>
</dbReference>
<feature type="compositionally biased region" description="Low complexity" evidence="2">
    <location>
        <begin position="268"/>
        <end position="283"/>
    </location>
</feature>
<evidence type="ECO:0000313" key="4">
    <source>
        <dbReference type="EMBL" id="KAJ4459637.1"/>
    </source>
</evidence>
<evidence type="ECO:0000256" key="2">
    <source>
        <dbReference type="SAM" id="MobiDB-lite"/>
    </source>
</evidence>
<feature type="compositionally biased region" description="Basic residues" evidence="2">
    <location>
        <begin position="284"/>
        <end position="297"/>
    </location>
</feature>
<evidence type="ECO:0000313" key="5">
    <source>
        <dbReference type="Proteomes" id="UP001141327"/>
    </source>
</evidence>
<organism evidence="4 5">
    <name type="scientific">Paratrimastix pyriformis</name>
    <dbReference type="NCBI Taxonomy" id="342808"/>
    <lineage>
        <taxon>Eukaryota</taxon>
        <taxon>Metamonada</taxon>
        <taxon>Preaxostyla</taxon>
        <taxon>Paratrimastigidae</taxon>
        <taxon>Paratrimastix</taxon>
    </lineage>
</organism>
<dbReference type="Pfam" id="PF17800">
    <property type="entry name" value="NPL"/>
    <property type="match status" value="1"/>
</dbReference>
<comment type="caution">
    <text evidence="4">The sequence shown here is derived from an EMBL/GenBank/DDBJ whole genome shotgun (WGS) entry which is preliminary data.</text>
</comment>
<feature type="domain" description="C2H2-type" evidence="3">
    <location>
        <begin position="167"/>
        <end position="189"/>
    </location>
</feature>
<protein>
    <recommendedName>
        <fullName evidence="3">C2H2-type domain-containing protein</fullName>
    </recommendedName>
</protein>
<dbReference type="Gene3D" id="2.60.120.340">
    <property type="entry name" value="Nucleoplasmin core domain"/>
    <property type="match status" value="1"/>
</dbReference>
<sequence length="297" mass="31538">MSFFGVDIQPKGDYKQVVPQFECLRITQAALSRTKPLVEGPTTLFFVKKDKKFAIAHLTPEKVEQVSLDYLFEPGEELVMEASGPNDISISGFRENLGEEAESDDDEFSPAEEEEDDSIIDDSELVEKEEEEEEPASPAPAPAPKKGKKEPKKAAEAPASPAAEVPCPGCPRKFKNAAGLVQHQAATGHGVAAASPAPAEAPARVIGKKRAPEGAVAGKAKKEKKEEETPAEAPAPSPKKQPKAKKAPAPAATSPAPATPSPKKQPKKQQQPKQAAPSPSPKKQQQKGKKGPKAGKQ</sequence>
<evidence type="ECO:0000259" key="3">
    <source>
        <dbReference type="PROSITE" id="PS00028"/>
    </source>
</evidence>
<gene>
    <name evidence="4" type="ORF">PAPYR_4384</name>
</gene>
<comment type="similarity">
    <text evidence="1">Belongs to the histone deacetylase HD2 family.</text>
</comment>
<keyword evidence="5" id="KW-1185">Reference proteome</keyword>